<evidence type="ECO:0000313" key="1">
    <source>
        <dbReference type="EMBL" id="TNN74140.1"/>
    </source>
</evidence>
<sequence length="181" mass="20178">MARDTCADSSSLDGKDVKSQRFATLVFLGRGGCESSKRKQATAGIQPREQPLRFDPTSVLRASLSLVARIPVMPRTRDPSCFGRRNAARLQRVDIINPRDEEPKPFSHRLSARMLVRESISASRLERLSCRVFSGPLICERNTTKTGLKRHNVTLHSCNHKYSTDCHPRGAILLTEAFACG</sequence>
<dbReference type="Proteomes" id="UP000314294">
    <property type="component" value="Unassembled WGS sequence"/>
</dbReference>
<gene>
    <name evidence="1" type="ORF">EYF80_015585</name>
</gene>
<dbReference type="AlphaFoldDB" id="A0A4Z2I8E6"/>
<accession>A0A4Z2I8E6</accession>
<reference evidence="1 2" key="1">
    <citation type="submission" date="2019-03" db="EMBL/GenBank/DDBJ databases">
        <title>First draft genome of Liparis tanakae, snailfish: a comprehensive survey of snailfish specific genes.</title>
        <authorList>
            <person name="Kim W."/>
            <person name="Song I."/>
            <person name="Jeong J.-H."/>
            <person name="Kim D."/>
            <person name="Kim S."/>
            <person name="Ryu S."/>
            <person name="Song J.Y."/>
            <person name="Lee S.K."/>
        </authorList>
    </citation>
    <scope>NUCLEOTIDE SEQUENCE [LARGE SCALE GENOMIC DNA]</scope>
    <source>
        <tissue evidence="1">Muscle</tissue>
    </source>
</reference>
<name>A0A4Z2I8E6_9TELE</name>
<keyword evidence="2" id="KW-1185">Reference proteome</keyword>
<organism evidence="1 2">
    <name type="scientific">Liparis tanakae</name>
    <name type="common">Tanaka's snailfish</name>
    <dbReference type="NCBI Taxonomy" id="230148"/>
    <lineage>
        <taxon>Eukaryota</taxon>
        <taxon>Metazoa</taxon>
        <taxon>Chordata</taxon>
        <taxon>Craniata</taxon>
        <taxon>Vertebrata</taxon>
        <taxon>Euteleostomi</taxon>
        <taxon>Actinopterygii</taxon>
        <taxon>Neopterygii</taxon>
        <taxon>Teleostei</taxon>
        <taxon>Neoteleostei</taxon>
        <taxon>Acanthomorphata</taxon>
        <taxon>Eupercaria</taxon>
        <taxon>Perciformes</taxon>
        <taxon>Cottioidei</taxon>
        <taxon>Cottales</taxon>
        <taxon>Liparidae</taxon>
        <taxon>Liparis</taxon>
    </lineage>
</organism>
<dbReference type="EMBL" id="SRLO01000117">
    <property type="protein sequence ID" value="TNN74140.1"/>
    <property type="molecule type" value="Genomic_DNA"/>
</dbReference>
<proteinExistence type="predicted"/>
<comment type="caution">
    <text evidence="1">The sequence shown here is derived from an EMBL/GenBank/DDBJ whole genome shotgun (WGS) entry which is preliminary data.</text>
</comment>
<evidence type="ECO:0000313" key="2">
    <source>
        <dbReference type="Proteomes" id="UP000314294"/>
    </source>
</evidence>
<protein>
    <submittedName>
        <fullName evidence="1">Uncharacterized protein</fullName>
    </submittedName>
</protein>